<dbReference type="GO" id="GO:0042058">
    <property type="term" value="P:regulation of epidermal growth factor receptor signaling pathway"/>
    <property type="evidence" value="ECO:0007669"/>
    <property type="project" value="TreeGrafter"/>
</dbReference>
<dbReference type="GO" id="GO:0000813">
    <property type="term" value="C:ESCRT I complex"/>
    <property type="evidence" value="ECO:0007669"/>
    <property type="project" value="InterPro"/>
</dbReference>
<evidence type="ECO:0000256" key="3">
    <source>
        <dbReference type="ARBA" id="ARBA00022448"/>
    </source>
</evidence>
<dbReference type="PROSITE" id="PS51497">
    <property type="entry name" value="UMA"/>
    <property type="match status" value="1"/>
</dbReference>
<dbReference type="PROSITE" id="PS51498">
    <property type="entry name" value="MABP"/>
    <property type="match status" value="1"/>
</dbReference>
<organism evidence="11 12">
    <name type="scientific">Halocaridina rubra</name>
    <name type="common">Hawaiian red shrimp</name>
    <dbReference type="NCBI Taxonomy" id="373956"/>
    <lineage>
        <taxon>Eukaryota</taxon>
        <taxon>Metazoa</taxon>
        <taxon>Ecdysozoa</taxon>
        <taxon>Arthropoda</taxon>
        <taxon>Crustacea</taxon>
        <taxon>Multicrustacea</taxon>
        <taxon>Malacostraca</taxon>
        <taxon>Eumalacostraca</taxon>
        <taxon>Eucarida</taxon>
        <taxon>Decapoda</taxon>
        <taxon>Pleocyemata</taxon>
        <taxon>Caridea</taxon>
        <taxon>Atyoidea</taxon>
        <taxon>Atyidae</taxon>
        <taxon>Halocaridina</taxon>
    </lineage>
</organism>
<evidence type="ECO:0000313" key="12">
    <source>
        <dbReference type="Proteomes" id="UP001381693"/>
    </source>
</evidence>
<protein>
    <submittedName>
        <fullName evidence="11">Multivesicular body subunit 12B</fullName>
    </submittedName>
</protein>
<evidence type="ECO:0000256" key="7">
    <source>
        <dbReference type="ARBA" id="ARBA00053101"/>
    </source>
</evidence>
<comment type="function">
    <text evidence="7">Component of the ESCRT-I complex, a regulator of vesicular trafficking process. Required for the sorting of endocytic ubiquitinated cargos into multivesicular bodies.</text>
</comment>
<feature type="region of interest" description="Disordered" evidence="8">
    <location>
        <begin position="160"/>
        <end position="244"/>
    </location>
</feature>
<comment type="caution">
    <text evidence="11">The sequence shown here is derived from an EMBL/GenBank/DDBJ whole genome shotgun (WGS) entry which is preliminary data.</text>
</comment>
<dbReference type="InterPro" id="IPR023341">
    <property type="entry name" value="MABP"/>
</dbReference>
<dbReference type="InterPro" id="IPR023340">
    <property type="entry name" value="UMA"/>
</dbReference>
<feature type="domain" description="MABP" evidence="10">
    <location>
        <begin position="14"/>
        <end position="156"/>
    </location>
</feature>
<feature type="domain" description="UMA" evidence="9">
    <location>
        <begin position="253"/>
        <end position="301"/>
    </location>
</feature>
<dbReference type="PANTHER" id="PTHR31547:SF1">
    <property type="entry name" value="MULTIVESICULAR BODY SUBUNIT 12B"/>
    <property type="match status" value="1"/>
</dbReference>
<dbReference type="Proteomes" id="UP001381693">
    <property type="component" value="Unassembled WGS sequence"/>
</dbReference>
<dbReference type="InterPro" id="IPR018798">
    <property type="entry name" value="MVB12A/B"/>
</dbReference>
<dbReference type="InterPro" id="IPR040297">
    <property type="entry name" value="MVB12B"/>
</dbReference>
<keyword evidence="6" id="KW-0472">Membrane</keyword>
<evidence type="ECO:0000256" key="4">
    <source>
        <dbReference type="ARBA" id="ARBA00022753"/>
    </source>
</evidence>
<dbReference type="FunFam" id="2.100.10.50:FF:000002">
    <property type="entry name" value="Multivesicular body subunit 12B"/>
    <property type="match status" value="1"/>
</dbReference>
<name>A0AAN9AB88_HALRR</name>
<keyword evidence="4" id="KW-0967">Endosome</keyword>
<dbReference type="GO" id="GO:0046755">
    <property type="term" value="P:viral budding"/>
    <property type="evidence" value="ECO:0007669"/>
    <property type="project" value="TreeGrafter"/>
</dbReference>
<evidence type="ECO:0000259" key="10">
    <source>
        <dbReference type="PROSITE" id="PS51498"/>
    </source>
</evidence>
<keyword evidence="5" id="KW-0653">Protein transport</keyword>
<sequence length="307" mass="33070">MMRDLYNALPLPDDRPITALCVVEDLSGCPPNYTTVSKTHDQDIDADLYKDGFFRKVTRYLCHSKTEGYMGYVVEHVAIVNDRDSRPAGYTIVEQTIDTSQKAFKKRQLCYKQVPRNMAIQTITDIIILSRSKVAPEGFSLVGEMNGLCICIKPGPAPTPQYSKPAGQSSSGLPYGVNPNGRGSLGGSGDGGGGLYPGLGPSRPAPAPPGGGVSSMSPSPAPPLPPRNPPLYASPSHPSHSSNTLYGSGHSALFGVPFVLNKKYMKSADSTSNTPPQIVKKSKQQIEDEYYYSFTLEQDIVQRPTTA</sequence>
<dbReference type="GO" id="GO:0031902">
    <property type="term" value="C:late endosome membrane"/>
    <property type="evidence" value="ECO:0007669"/>
    <property type="project" value="UniProtKB-SubCell"/>
</dbReference>
<keyword evidence="3" id="KW-0813">Transport</keyword>
<dbReference type="EMBL" id="JAXCGZ010004581">
    <property type="protein sequence ID" value="KAK7081653.1"/>
    <property type="molecule type" value="Genomic_DNA"/>
</dbReference>
<dbReference type="Gene3D" id="2.100.10.50">
    <property type="match status" value="1"/>
</dbReference>
<dbReference type="GO" id="GO:0019075">
    <property type="term" value="P:virus maturation"/>
    <property type="evidence" value="ECO:0007669"/>
    <property type="project" value="TreeGrafter"/>
</dbReference>
<feature type="compositionally biased region" description="Pro residues" evidence="8">
    <location>
        <begin position="219"/>
        <end position="229"/>
    </location>
</feature>
<evidence type="ECO:0000256" key="5">
    <source>
        <dbReference type="ARBA" id="ARBA00022927"/>
    </source>
</evidence>
<evidence type="ECO:0000256" key="6">
    <source>
        <dbReference type="ARBA" id="ARBA00023136"/>
    </source>
</evidence>
<accession>A0AAN9AB88</accession>
<dbReference type="PANTHER" id="PTHR31547">
    <property type="entry name" value="MULTIVESICULAR BODY SUBUNIT 12B"/>
    <property type="match status" value="1"/>
</dbReference>
<evidence type="ECO:0000313" key="11">
    <source>
        <dbReference type="EMBL" id="KAK7081653.1"/>
    </source>
</evidence>
<dbReference type="AlphaFoldDB" id="A0AAN9AB88"/>
<dbReference type="Pfam" id="PF10240">
    <property type="entry name" value="DUF2464"/>
    <property type="match status" value="1"/>
</dbReference>
<dbReference type="GO" id="GO:0015031">
    <property type="term" value="P:protein transport"/>
    <property type="evidence" value="ECO:0007669"/>
    <property type="project" value="UniProtKB-KW"/>
</dbReference>
<evidence type="ECO:0000256" key="2">
    <source>
        <dbReference type="ARBA" id="ARBA00010432"/>
    </source>
</evidence>
<comment type="subcellular location">
    <subcellularLocation>
        <location evidence="1">Late endosome membrane</location>
        <topology evidence="1">Peripheral membrane protein</topology>
    </subcellularLocation>
</comment>
<evidence type="ECO:0000256" key="1">
    <source>
        <dbReference type="ARBA" id="ARBA00004633"/>
    </source>
</evidence>
<evidence type="ECO:0000259" key="9">
    <source>
        <dbReference type="PROSITE" id="PS51497"/>
    </source>
</evidence>
<gene>
    <name evidence="11" type="primary">MVB12B</name>
    <name evidence="11" type="ORF">SK128_024218</name>
</gene>
<comment type="similarity">
    <text evidence="2">Belongs to the MVB12 family.</text>
</comment>
<reference evidence="11 12" key="1">
    <citation type="submission" date="2023-11" db="EMBL/GenBank/DDBJ databases">
        <title>Halocaridina rubra genome assembly.</title>
        <authorList>
            <person name="Smith C."/>
        </authorList>
    </citation>
    <scope>NUCLEOTIDE SEQUENCE [LARGE SCALE GENOMIC DNA]</scope>
    <source>
        <strain evidence="11">EP-1</strain>
        <tissue evidence="11">Whole</tissue>
    </source>
</reference>
<feature type="compositionally biased region" description="Gly residues" evidence="8">
    <location>
        <begin position="183"/>
        <end position="197"/>
    </location>
</feature>
<keyword evidence="12" id="KW-1185">Reference proteome</keyword>
<proteinExistence type="inferred from homology"/>
<feature type="compositionally biased region" description="Polar residues" evidence="8">
    <location>
        <begin position="160"/>
        <end position="172"/>
    </location>
</feature>
<evidence type="ECO:0000256" key="8">
    <source>
        <dbReference type="SAM" id="MobiDB-lite"/>
    </source>
</evidence>